<name>A0A345YIT6_9SPHN</name>
<proteinExistence type="predicted"/>
<geneLocation type="plasmid" evidence="1 2">
    <name>unnamed</name>
</geneLocation>
<keyword evidence="2" id="KW-1185">Reference proteome</keyword>
<accession>A0A345YIT6</accession>
<reference evidence="1 2" key="1">
    <citation type="submission" date="2018-07" db="EMBL/GenBank/DDBJ databases">
        <title>Genome sequence of Erythrobacter strain YH-07, an antagonistic bacterium isolated from Yellow Sea.</title>
        <authorList>
            <person name="Tang T."/>
            <person name="Liu Q."/>
            <person name="Sun X."/>
        </authorList>
    </citation>
    <scope>NUCLEOTIDE SEQUENCE [LARGE SCALE GENOMIC DNA]</scope>
    <source>
        <strain evidence="1 2">YH-07</strain>
        <plasmid evidence="1 2">unnamed</plasmid>
    </source>
</reference>
<dbReference type="Proteomes" id="UP000254508">
    <property type="component" value="Plasmid unnamed"/>
</dbReference>
<evidence type="ECO:0000313" key="2">
    <source>
        <dbReference type="Proteomes" id="UP000254508"/>
    </source>
</evidence>
<dbReference type="EMBL" id="CP031358">
    <property type="protein sequence ID" value="AXK43838.1"/>
    <property type="molecule type" value="Genomic_DNA"/>
</dbReference>
<organism evidence="1 2">
    <name type="scientific">Erythrobacter aureus</name>
    <dbReference type="NCBI Taxonomy" id="2182384"/>
    <lineage>
        <taxon>Bacteria</taxon>
        <taxon>Pseudomonadati</taxon>
        <taxon>Pseudomonadota</taxon>
        <taxon>Alphaproteobacteria</taxon>
        <taxon>Sphingomonadales</taxon>
        <taxon>Erythrobacteraceae</taxon>
        <taxon>Erythrobacter/Porphyrobacter group</taxon>
        <taxon>Erythrobacter</taxon>
    </lineage>
</organism>
<evidence type="ECO:0000313" key="1">
    <source>
        <dbReference type="EMBL" id="AXK43838.1"/>
    </source>
</evidence>
<sequence length="94" mass="10644">MLKPNHDKADLLMTVARRHGQHPVNRRHQPPLRVFKQLIKGGYLKVTRPQGYKPRTTWVVFTPKGREEAIKLAPHYGMNAANLAADEPELKAAA</sequence>
<gene>
    <name evidence="1" type="ORF">DVR09_15395</name>
</gene>
<keyword evidence="1" id="KW-0614">Plasmid</keyword>
<dbReference type="AlphaFoldDB" id="A0A345YIT6"/>
<dbReference type="KEGG" id="err:DVR09_15395"/>
<dbReference type="RefSeq" id="WP_115418151.1">
    <property type="nucleotide sequence ID" value="NZ_CP031358.1"/>
</dbReference>
<protein>
    <submittedName>
        <fullName evidence="1">Uncharacterized protein</fullName>
    </submittedName>
</protein>